<dbReference type="InterPro" id="IPR027417">
    <property type="entry name" value="P-loop_NTPase"/>
</dbReference>
<gene>
    <name evidence="10" type="primary">mnmE</name>
    <name evidence="10" type="synonym">trmE</name>
    <name evidence="13" type="ORF">HMPREF3186_00025</name>
</gene>
<dbReference type="PANTHER" id="PTHR42714">
    <property type="entry name" value="TRNA MODIFICATION GTPASE GTPBP3"/>
    <property type="match status" value="1"/>
</dbReference>
<evidence type="ECO:0000256" key="5">
    <source>
        <dbReference type="ARBA" id="ARBA00022741"/>
    </source>
</evidence>
<evidence type="ECO:0000256" key="1">
    <source>
        <dbReference type="ARBA" id="ARBA00011043"/>
    </source>
</evidence>
<evidence type="ECO:0000256" key="2">
    <source>
        <dbReference type="ARBA" id="ARBA00022490"/>
    </source>
</evidence>
<dbReference type="InterPro" id="IPR005225">
    <property type="entry name" value="Small_GTP-bd"/>
</dbReference>
<dbReference type="FunFam" id="3.30.1360.120:FF:000003">
    <property type="entry name" value="tRNA modification GTPase MnmE"/>
    <property type="match status" value="1"/>
</dbReference>
<dbReference type="OrthoDB" id="9805918at2"/>
<dbReference type="Gene3D" id="1.20.120.430">
    <property type="entry name" value="tRNA modification GTPase MnmE domain 2"/>
    <property type="match status" value="1"/>
</dbReference>
<feature type="binding site" evidence="10">
    <location>
        <position position="253"/>
    </location>
    <ligand>
        <name>K(+)</name>
        <dbReference type="ChEBI" id="CHEBI:29103"/>
    </ligand>
</feature>
<dbReference type="Pfam" id="PF12631">
    <property type="entry name" value="MnmE_helical"/>
    <property type="match status" value="1"/>
</dbReference>
<keyword evidence="8 10" id="KW-0630">Potassium</keyword>
<sequence length="460" mass="50700">MSETICAISTALGEGAIGIVRLSGDEAFSIAEKIVRLPKGKTVESLASHTINYGNVVDPATNEKIEEIMLVKMVGPRTYTTEDVIEINCHGGIVTIQKVLALCLEHGARMAEPGEFTKRAFLNGRIDLTQAEAVIDFIKSKTDEASQIANNQMQGRLSTLIKRLRAEILDILTVVEVNIDYPEYDDLEIETTKTILEKSTSIRNSLESLLETSKQGKIIKEGINTAIIGRPNVGKSSLLNNLLQENKAIVTDIAGTTRDVLEEYVNIKGVPIKLIDTAGIRETDDIVEQIGVKRSKEALEKADLVLFLLNSSEELTEDDKELLKLTEGKTTIVILNKLDLETKIDIAEVEKLAYNHPIIKTSMTTYKGIDELEKNIRDLFFGGAARPKDATYLSNTRQINLIQRALTSLNDAIGAAEMGLEVDMVLIDYTNTFNLLGEVIGENSGDELINELFSRFCLGK</sequence>
<dbReference type="CDD" id="cd14858">
    <property type="entry name" value="TrmE_N"/>
    <property type="match status" value="1"/>
</dbReference>
<comment type="caution">
    <text evidence="10">Lacks conserved residue(s) required for the propagation of feature annotation.</text>
</comment>
<organism evidence="13 14">
    <name type="scientific">Gemella haemolysans</name>
    <dbReference type="NCBI Taxonomy" id="1379"/>
    <lineage>
        <taxon>Bacteria</taxon>
        <taxon>Bacillati</taxon>
        <taxon>Bacillota</taxon>
        <taxon>Bacilli</taxon>
        <taxon>Bacillales</taxon>
        <taxon>Gemellaceae</taxon>
        <taxon>Gemella</taxon>
    </lineage>
</organism>
<dbReference type="HAMAP" id="MF_00379">
    <property type="entry name" value="GTPase_MnmE"/>
    <property type="match status" value="1"/>
</dbReference>
<dbReference type="InterPro" id="IPR027266">
    <property type="entry name" value="TrmE/GcvT-like"/>
</dbReference>
<comment type="cofactor">
    <cofactor evidence="10">
        <name>K(+)</name>
        <dbReference type="ChEBI" id="CHEBI:29103"/>
    </cofactor>
    <text evidence="10">Binds 1 potassium ion per subunit.</text>
</comment>
<feature type="binding site" evidence="10">
    <location>
        <begin position="276"/>
        <end position="279"/>
    </location>
    <ligand>
        <name>GTP</name>
        <dbReference type="ChEBI" id="CHEBI:37565"/>
    </ligand>
</feature>
<comment type="caution">
    <text evidence="13">The sequence shown here is derived from an EMBL/GenBank/DDBJ whole genome shotgun (WGS) entry which is preliminary data.</text>
</comment>
<name>A0A134A9B4_9BACL</name>
<dbReference type="GO" id="GO:0046872">
    <property type="term" value="F:metal ion binding"/>
    <property type="evidence" value="ECO:0007669"/>
    <property type="project" value="UniProtKB-KW"/>
</dbReference>
<evidence type="ECO:0000256" key="7">
    <source>
        <dbReference type="ARBA" id="ARBA00022842"/>
    </source>
</evidence>
<evidence type="ECO:0000256" key="8">
    <source>
        <dbReference type="ARBA" id="ARBA00022958"/>
    </source>
</evidence>
<dbReference type="EMBL" id="LSDC01000005">
    <property type="protein sequence ID" value="KXB64319.1"/>
    <property type="molecule type" value="Genomic_DNA"/>
</dbReference>
<feature type="binding site" evidence="10">
    <location>
        <begin position="232"/>
        <end position="237"/>
    </location>
    <ligand>
        <name>GTP</name>
        <dbReference type="ChEBI" id="CHEBI:37565"/>
    </ligand>
</feature>
<dbReference type="GO" id="GO:0002098">
    <property type="term" value="P:tRNA wobble uridine modification"/>
    <property type="evidence" value="ECO:0007669"/>
    <property type="project" value="TreeGrafter"/>
</dbReference>
<dbReference type="GO" id="GO:0030488">
    <property type="term" value="P:tRNA methylation"/>
    <property type="evidence" value="ECO:0007669"/>
    <property type="project" value="TreeGrafter"/>
</dbReference>
<dbReference type="SUPFAM" id="SSF52540">
    <property type="entry name" value="P-loop containing nucleoside triphosphate hydrolases"/>
    <property type="match status" value="1"/>
</dbReference>
<feature type="binding site" evidence="10">
    <location>
        <begin position="251"/>
        <end position="257"/>
    </location>
    <ligand>
        <name>GTP</name>
        <dbReference type="ChEBI" id="CHEBI:37565"/>
    </ligand>
</feature>
<dbReference type="PROSITE" id="PS51709">
    <property type="entry name" value="G_TRME"/>
    <property type="match status" value="1"/>
</dbReference>
<dbReference type="PANTHER" id="PTHR42714:SF2">
    <property type="entry name" value="TRNA MODIFICATION GTPASE GTPBP3, MITOCHONDRIAL"/>
    <property type="match status" value="1"/>
</dbReference>
<dbReference type="Pfam" id="PF10396">
    <property type="entry name" value="TrmE_N"/>
    <property type="match status" value="1"/>
</dbReference>
<dbReference type="Gene3D" id="3.30.1360.120">
    <property type="entry name" value="Probable tRNA modification gtpase trme, domain 1"/>
    <property type="match status" value="1"/>
</dbReference>
<dbReference type="RefSeq" id="WP_060913363.1">
    <property type="nucleotide sequence ID" value="NZ_KQ959917.1"/>
</dbReference>
<evidence type="ECO:0000256" key="10">
    <source>
        <dbReference type="HAMAP-Rule" id="MF_00379"/>
    </source>
</evidence>
<feature type="binding site" evidence="10">
    <location>
        <position position="21"/>
    </location>
    <ligand>
        <name>(6S)-5-formyl-5,6,7,8-tetrahydrofolate</name>
        <dbReference type="ChEBI" id="CHEBI:57457"/>
    </ligand>
</feature>
<dbReference type="GO" id="GO:0005525">
    <property type="term" value="F:GTP binding"/>
    <property type="evidence" value="ECO:0007669"/>
    <property type="project" value="UniProtKB-UniRule"/>
</dbReference>
<evidence type="ECO:0000313" key="13">
    <source>
        <dbReference type="EMBL" id="KXB64319.1"/>
    </source>
</evidence>
<dbReference type="AlphaFoldDB" id="A0A134A9B4"/>
<dbReference type="STRING" id="1379.HMPREF3186_00025"/>
<dbReference type="NCBIfam" id="TIGR00450">
    <property type="entry name" value="mnmE_trmE_thdF"/>
    <property type="match status" value="1"/>
</dbReference>
<dbReference type="EC" id="3.6.-.-" evidence="10"/>
<dbReference type="InterPro" id="IPR018948">
    <property type="entry name" value="GTP-bd_TrmE_N"/>
</dbReference>
<evidence type="ECO:0000256" key="11">
    <source>
        <dbReference type="RuleBase" id="RU003313"/>
    </source>
</evidence>
<feature type="domain" description="TrmE-type G" evidence="12">
    <location>
        <begin position="222"/>
        <end position="381"/>
    </location>
</feature>
<dbReference type="Pfam" id="PF01926">
    <property type="entry name" value="MMR_HSR1"/>
    <property type="match status" value="1"/>
</dbReference>
<comment type="subunit">
    <text evidence="10">Homodimer. Heterotetramer of two MnmE and two MnmG subunits.</text>
</comment>
<keyword evidence="9 10" id="KW-0342">GTP-binding</keyword>
<dbReference type="InterPro" id="IPR031168">
    <property type="entry name" value="G_TrmE"/>
</dbReference>
<feature type="binding site" evidence="10">
    <location>
        <position position="236"/>
    </location>
    <ligand>
        <name>Mg(2+)</name>
        <dbReference type="ChEBI" id="CHEBI:18420"/>
    </ligand>
</feature>
<comment type="similarity">
    <text evidence="1 10 11">Belongs to the TRAFAC class TrmE-Era-EngA-EngB-Septin-like GTPase superfamily. TrmE GTPase family.</text>
</comment>
<dbReference type="Proteomes" id="UP000070355">
    <property type="component" value="Unassembled WGS sequence"/>
</dbReference>
<feature type="binding site" evidence="10">
    <location>
        <position position="232"/>
    </location>
    <ligand>
        <name>K(+)</name>
        <dbReference type="ChEBI" id="CHEBI:29103"/>
    </ligand>
</feature>
<evidence type="ECO:0000259" key="12">
    <source>
        <dbReference type="PROSITE" id="PS51709"/>
    </source>
</evidence>
<keyword evidence="4 10" id="KW-0479">Metal-binding</keyword>
<dbReference type="GO" id="GO:0042802">
    <property type="term" value="F:identical protein binding"/>
    <property type="evidence" value="ECO:0007669"/>
    <property type="project" value="UniProtKB-ARBA"/>
</dbReference>
<accession>A0A134A9B4</accession>
<protein>
    <recommendedName>
        <fullName evidence="10">tRNA modification GTPase MnmE</fullName>
        <ecNumber evidence="10">3.6.-.-</ecNumber>
    </recommendedName>
</protein>
<comment type="function">
    <text evidence="10">Exhibits a very high intrinsic GTPase hydrolysis rate. Involved in the addition of a carboxymethylaminomethyl (cmnm) group at the wobble position (U34) of certain tRNAs, forming tRNA-cmnm(5)s(2)U34.</text>
</comment>
<evidence type="ECO:0000256" key="6">
    <source>
        <dbReference type="ARBA" id="ARBA00022801"/>
    </source>
</evidence>
<keyword evidence="3 10" id="KW-0819">tRNA processing</keyword>
<keyword evidence="7 10" id="KW-0460">Magnesium</keyword>
<evidence type="ECO:0000256" key="4">
    <source>
        <dbReference type="ARBA" id="ARBA00022723"/>
    </source>
</evidence>
<dbReference type="InterPro" id="IPR027368">
    <property type="entry name" value="MnmE_dom2"/>
</dbReference>
<dbReference type="GO" id="GO:0003924">
    <property type="term" value="F:GTPase activity"/>
    <property type="evidence" value="ECO:0007669"/>
    <property type="project" value="UniProtKB-UniRule"/>
</dbReference>
<feature type="binding site" evidence="10">
    <location>
        <position position="256"/>
    </location>
    <ligand>
        <name>K(+)</name>
        <dbReference type="ChEBI" id="CHEBI:29103"/>
    </ligand>
</feature>
<dbReference type="GO" id="GO:0005829">
    <property type="term" value="C:cytosol"/>
    <property type="evidence" value="ECO:0007669"/>
    <property type="project" value="TreeGrafter"/>
</dbReference>
<evidence type="ECO:0000256" key="3">
    <source>
        <dbReference type="ARBA" id="ARBA00022694"/>
    </source>
</evidence>
<dbReference type="NCBIfam" id="TIGR00231">
    <property type="entry name" value="small_GTP"/>
    <property type="match status" value="1"/>
</dbReference>
<dbReference type="CDD" id="cd04164">
    <property type="entry name" value="trmE"/>
    <property type="match status" value="1"/>
</dbReference>
<feature type="binding site" evidence="10">
    <location>
        <position position="86"/>
    </location>
    <ligand>
        <name>(6S)-5-formyl-5,6,7,8-tetrahydrofolate</name>
        <dbReference type="ChEBI" id="CHEBI:57457"/>
    </ligand>
</feature>
<evidence type="ECO:0000313" key="14">
    <source>
        <dbReference type="Proteomes" id="UP000070355"/>
    </source>
</evidence>
<keyword evidence="2 10" id="KW-0963">Cytoplasm</keyword>
<dbReference type="InterPro" id="IPR025867">
    <property type="entry name" value="MnmE_helical"/>
</dbReference>
<reference evidence="14" key="1">
    <citation type="submission" date="2016-01" db="EMBL/GenBank/DDBJ databases">
        <authorList>
            <person name="Mitreva M."/>
            <person name="Pepin K.H."/>
            <person name="Mihindukulasuriya K.A."/>
            <person name="Fulton R."/>
            <person name="Fronick C."/>
            <person name="O'Laughlin M."/>
            <person name="Miner T."/>
            <person name="Herter B."/>
            <person name="Rosa B.A."/>
            <person name="Cordes M."/>
            <person name="Tomlinson C."/>
            <person name="Wollam A."/>
            <person name="Palsikar V.B."/>
            <person name="Mardis E.R."/>
            <person name="Wilson R.K."/>
        </authorList>
    </citation>
    <scope>NUCLEOTIDE SEQUENCE [LARGE SCALE GENOMIC DNA]</scope>
    <source>
        <strain evidence="14">DNF01167</strain>
    </source>
</reference>
<feature type="binding site" evidence="10">
    <location>
        <position position="460"/>
    </location>
    <ligand>
        <name>(6S)-5-formyl-5,6,7,8-tetrahydrofolate</name>
        <dbReference type="ChEBI" id="CHEBI:57457"/>
    </ligand>
</feature>
<dbReference type="FunFam" id="3.40.50.300:FF:000494">
    <property type="entry name" value="tRNA modification GTPase MnmE"/>
    <property type="match status" value="1"/>
</dbReference>
<dbReference type="PATRIC" id="fig|1379.3.peg.25"/>
<dbReference type="Gene3D" id="3.40.50.300">
    <property type="entry name" value="P-loop containing nucleotide triphosphate hydrolases"/>
    <property type="match status" value="1"/>
</dbReference>
<feature type="binding site" evidence="10">
    <location>
        <position position="257"/>
    </location>
    <ligand>
        <name>Mg(2+)</name>
        <dbReference type="ChEBI" id="CHEBI:18420"/>
    </ligand>
</feature>
<comment type="subcellular location">
    <subcellularLocation>
        <location evidence="10">Cytoplasm</location>
    </subcellularLocation>
</comment>
<proteinExistence type="inferred from homology"/>
<dbReference type="InterPro" id="IPR004520">
    <property type="entry name" value="GTPase_MnmE"/>
</dbReference>
<feature type="binding site" evidence="10">
    <location>
        <position position="125"/>
    </location>
    <ligand>
        <name>(6S)-5-formyl-5,6,7,8-tetrahydrofolate</name>
        <dbReference type="ChEBI" id="CHEBI:57457"/>
    </ligand>
</feature>
<evidence type="ECO:0000256" key="9">
    <source>
        <dbReference type="ARBA" id="ARBA00023134"/>
    </source>
</evidence>
<keyword evidence="5 10" id="KW-0547">Nucleotide-binding</keyword>
<dbReference type="InterPro" id="IPR006073">
    <property type="entry name" value="GTP-bd"/>
</dbReference>
<feature type="binding site" evidence="10">
    <location>
        <position position="251"/>
    </location>
    <ligand>
        <name>K(+)</name>
        <dbReference type="ChEBI" id="CHEBI:29103"/>
    </ligand>
</feature>
<keyword evidence="6 10" id="KW-0378">Hydrolase</keyword>